<dbReference type="InterPro" id="IPR016193">
    <property type="entry name" value="Cytidine_deaminase-like"/>
</dbReference>
<feature type="domain" description="CMP/dCMP-type deaminase" evidence="9">
    <location>
        <begin position="7"/>
        <end position="117"/>
    </location>
</feature>
<comment type="caution">
    <text evidence="10">The sequence shown here is derived from an EMBL/GenBank/DDBJ whole genome shotgun (WGS) entry which is preliminary data.</text>
</comment>
<keyword evidence="11" id="KW-1185">Reference proteome</keyword>
<evidence type="ECO:0000313" key="10">
    <source>
        <dbReference type="EMBL" id="NIJ55420.1"/>
    </source>
</evidence>
<evidence type="ECO:0000256" key="2">
    <source>
        <dbReference type="ARBA" id="ARBA00011738"/>
    </source>
</evidence>
<comment type="similarity">
    <text evidence="1">Belongs to the cytidine and deoxycytidylate deaminase family. ADAT2 subfamily.</text>
</comment>
<evidence type="ECO:0000256" key="8">
    <source>
        <dbReference type="HAMAP-Rule" id="MF_00972"/>
    </source>
</evidence>
<feature type="binding site" evidence="8">
    <location>
        <position position="58"/>
    </location>
    <ligand>
        <name>Zn(2+)</name>
        <dbReference type="ChEBI" id="CHEBI:29105"/>
        <note>catalytic</note>
    </ligand>
</feature>
<dbReference type="InterPro" id="IPR002125">
    <property type="entry name" value="CMP_dCMP_dom"/>
</dbReference>
<dbReference type="EC" id="3.5.4.33" evidence="8"/>
<evidence type="ECO:0000259" key="9">
    <source>
        <dbReference type="PROSITE" id="PS51747"/>
    </source>
</evidence>
<feature type="binding site" evidence="8">
    <location>
        <position position="91"/>
    </location>
    <ligand>
        <name>Zn(2+)</name>
        <dbReference type="ChEBI" id="CHEBI:29105"/>
        <note>catalytic</note>
    </ligand>
</feature>
<feature type="binding site" evidence="8">
    <location>
        <position position="88"/>
    </location>
    <ligand>
        <name>Zn(2+)</name>
        <dbReference type="ChEBI" id="CHEBI:29105"/>
        <note>catalytic</note>
    </ligand>
</feature>
<dbReference type="PROSITE" id="PS00903">
    <property type="entry name" value="CYT_DCMP_DEAMINASES_1"/>
    <property type="match status" value="1"/>
</dbReference>
<keyword evidence="6 8" id="KW-0862">Zinc</keyword>
<dbReference type="EMBL" id="JAASQJ010000005">
    <property type="protein sequence ID" value="NIJ55420.1"/>
    <property type="molecule type" value="Genomic_DNA"/>
</dbReference>
<comment type="cofactor">
    <cofactor evidence="8">
        <name>Zn(2+)</name>
        <dbReference type="ChEBI" id="CHEBI:29105"/>
    </cofactor>
    <text evidence="8">Binds 1 zinc ion per subunit.</text>
</comment>
<dbReference type="Gene3D" id="3.40.140.10">
    <property type="entry name" value="Cytidine Deaminase, domain 2"/>
    <property type="match status" value="1"/>
</dbReference>
<evidence type="ECO:0000313" key="11">
    <source>
        <dbReference type="Proteomes" id="UP001179181"/>
    </source>
</evidence>
<keyword evidence="4 8" id="KW-0479">Metal-binding</keyword>
<dbReference type="PANTHER" id="PTHR11079:SF202">
    <property type="entry name" value="TRNA-SPECIFIC ADENOSINE DEAMINASE"/>
    <property type="match status" value="1"/>
</dbReference>
<comment type="function">
    <text evidence="8">Catalyzes the deamination of adenosine to inosine at the wobble position 34 of tRNA(Arg2).</text>
</comment>
<dbReference type="Pfam" id="PF00383">
    <property type="entry name" value="dCMP_cyt_deam_1"/>
    <property type="match status" value="1"/>
</dbReference>
<reference evidence="10 11" key="1">
    <citation type="submission" date="2020-03" db="EMBL/GenBank/DDBJ databases">
        <title>Genomic Encyclopedia of Type Strains, Phase IV (KMG-IV): sequencing the most valuable type-strain genomes for metagenomic binning, comparative biology and taxonomic classification.</title>
        <authorList>
            <person name="Goeker M."/>
        </authorList>
    </citation>
    <scope>NUCLEOTIDE SEQUENCE [LARGE SCALE GENOMIC DNA]</scope>
    <source>
        <strain evidence="10 11">DSM 102865</strain>
    </source>
</reference>
<dbReference type="PROSITE" id="PS51747">
    <property type="entry name" value="CYT_DCMP_DEAMINASES_2"/>
    <property type="match status" value="1"/>
</dbReference>
<dbReference type="InterPro" id="IPR016192">
    <property type="entry name" value="APOBEC/CMP_deaminase_Zn-bd"/>
</dbReference>
<evidence type="ECO:0000256" key="1">
    <source>
        <dbReference type="ARBA" id="ARBA00010669"/>
    </source>
</evidence>
<dbReference type="SUPFAM" id="SSF53927">
    <property type="entry name" value="Cytidine deaminase-like"/>
    <property type="match status" value="1"/>
</dbReference>
<comment type="subunit">
    <text evidence="2 8">Homodimer.</text>
</comment>
<dbReference type="Proteomes" id="UP001179181">
    <property type="component" value="Unassembled WGS sequence"/>
</dbReference>
<name>A0ABX0UUV2_9BACT</name>
<dbReference type="GO" id="GO:0052717">
    <property type="term" value="F:tRNA-specific adenosine-34 deaminase activity"/>
    <property type="evidence" value="ECO:0007669"/>
    <property type="project" value="UniProtKB-EC"/>
</dbReference>
<evidence type="ECO:0000256" key="7">
    <source>
        <dbReference type="ARBA" id="ARBA00048045"/>
    </source>
</evidence>
<comment type="catalytic activity">
    <reaction evidence="7 8">
        <text>adenosine(34) in tRNA + H2O + H(+) = inosine(34) in tRNA + NH4(+)</text>
        <dbReference type="Rhea" id="RHEA:43168"/>
        <dbReference type="Rhea" id="RHEA-COMP:10373"/>
        <dbReference type="Rhea" id="RHEA-COMP:10374"/>
        <dbReference type="ChEBI" id="CHEBI:15377"/>
        <dbReference type="ChEBI" id="CHEBI:15378"/>
        <dbReference type="ChEBI" id="CHEBI:28938"/>
        <dbReference type="ChEBI" id="CHEBI:74411"/>
        <dbReference type="ChEBI" id="CHEBI:82852"/>
        <dbReference type="EC" id="3.5.4.33"/>
    </reaction>
</comment>
<dbReference type="CDD" id="cd01285">
    <property type="entry name" value="nucleoside_deaminase"/>
    <property type="match status" value="1"/>
</dbReference>
<gene>
    <name evidence="8" type="primary">tadA</name>
    <name evidence="10" type="ORF">FHS68_004609</name>
</gene>
<accession>A0ABX0UUV2</accession>
<evidence type="ECO:0000256" key="5">
    <source>
        <dbReference type="ARBA" id="ARBA00022801"/>
    </source>
</evidence>
<protein>
    <recommendedName>
        <fullName evidence="8">tRNA-specific adenosine deaminase</fullName>
        <ecNumber evidence="8">3.5.4.33</ecNumber>
    </recommendedName>
</protein>
<sequence length="150" mass="16621">MDIQADILDNYFMAEAMRLAHKAYDEGEIPVGAIVVIGEKVIGKGYNQTELLNDVTAHAEMIAITAASDHLGSKYLTDCTLYVTLEPCVMCAGALYWTQMKRVVIGAADEKRGYSRLGKPILHPKTKLSNGILATESQELLLKFFRQLRT</sequence>
<keyword evidence="5 8" id="KW-0378">Hydrolase</keyword>
<dbReference type="PANTHER" id="PTHR11079">
    <property type="entry name" value="CYTOSINE DEAMINASE FAMILY MEMBER"/>
    <property type="match status" value="1"/>
</dbReference>
<keyword evidence="3 8" id="KW-0819">tRNA processing</keyword>
<feature type="active site" description="Proton donor" evidence="8">
    <location>
        <position position="60"/>
    </location>
</feature>
<evidence type="ECO:0000256" key="3">
    <source>
        <dbReference type="ARBA" id="ARBA00022694"/>
    </source>
</evidence>
<dbReference type="InterPro" id="IPR028883">
    <property type="entry name" value="tRNA_aden_deaminase"/>
</dbReference>
<organism evidence="10 11">
    <name type="scientific">Dyadobacter arcticus</name>
    <dbReference type="NCBI Taxonomy" id="1078754"/>
    <lineage>
        <taxon>Bacteria</taxon>
        <taxon>Pseudomonadati</taxon>
        <taxon>Bacteroidota</taxon>
        <taxon>Cytophagia</taxon>
        <taxon>Cytophagales</taxon>
        <taxon>Spirosomataceae</taxon>
        <taxon>Dyadobacter</taxon>
    </lineage>
</organism>
<evidence type="ECO:0000256" key="4">
    <source>
        <dbReference type="ARBA" id="ARBA00022723"/>
    </source>
</evidence>
<dbReference type="HAMAP" id="MF_00972">
    <property type="entry name" value="tRNA_aden_deaminase"/>
    <property type="match status" value="1"/>
</dbReference>
<evidence type="ECO:0000256" key="6">
    <source>
        <dbReference type="ARBA" id="ARBA00022833"/>
    </source>
</evidence>
<proteinExistence type="inferred from homology"/>